<accession>A0A2Z3E6L8</accession>
<dbReference type="EMBL" id="MG967658">
    <property type="protein sequence ID" value="AWD37089.1"/>
    <property type="molecule type" value="Genomic_DNA"/>
</dbReference>
<dbReference type="AlphaFoldDB" id="A0A2Z3E6L8"/>
<organism evidence="1">
    <name type="scientific">Rhizopus stolonifer</name>
    <name type="common">Rhizopus nigricans</name>
    <dbReference type="NCBI Taxonomy" id="4846"/>
    <lineage>
        <taxon>Eukaryota</taxon>
        <taxon>Fungi</taxon>
        <taxon>Fungi incertae sedis</taxon>
        <taxon>Mucoromycota</taxon>
        <taxon>Mucoromycotina</taxon>
        <taxon>Mucoromycetes</taxon>
        <taxon>Mucorales</taxon>
        <taxon>Mucorineae</taxon>
        <taxon>Rhizopodaceae</taxon>
        <taxon>Rhizopus</taxon>
    </lineage>
</organism>
<sequence length="316" mass="37639">MGKIGGNENLHESKFFRWMVDNHFMHVYKQEGRNQLVEALNQWFSKWEKDQEEINEVGYSVDDKNDVDRMDYIMHWTKKIAVQAFLEDPLLIDASIDNLINTQVMTPTKVWLDSEIMIEPEIYDMMEEIRNGETWESIRLENDIWTEQESMADLYSGYQALIKEEEQIRQKKNEMLNRFVKKTNKWSHMRFAKPSNKQRSVQNYLTTKYKLLKEIVPDHKISRIILNKMKKEDTWVNKSAAEEEEEGEENTFEDELSQSEGICDTEEQYWSDNLAVDSCNESQNSDTIENIVLKDRIQKSNQNIVYNQFELNYPTL</sequence>
<evidence type="ECO:0000313" key="1">
    <source>
        <dbReference type="EMBL" id="AWD37089.1"/>
    </source>
</evidence>
<proteinExistence type="predicted"/>
<reference evidence="1" key="1">
    <citation type="journal article" date="2018" name="G3 (Bethesda)">
        <title>Phylogenetic and Phylogenomic Definition of Rhizopus Species.</title>
        <authorList>
            <person name="Gryganskyi A.P."/>
            <person name="Golan J."/>
            <person name="Dolatabadi S."/>
            <person name="Mondo S."/>
            <person name="Robb S."/>
            <person name="Idnurm A."/>
            <person name="Muszewska A."/>
            <person name="Steczkiewicz K."/>
            <person name="Masonjones S."/>
            <person name="Liao H.L."/>
            <person name="Gajdeczka M.T."/>
            <person name="Anike F."/>
            <person name="Vuek A."/>
            <person name="Anishchenko I.M."/>
            <person name="Voigt K."/>
            <person name="de Hoog G.S."/>
            <person name="Smith M.E."/>
            <person name="Heitman J."/>
            <person name="Vilgalys R."/>
            <person name="Stajich J.E."/>
        </authorList>
    </citation>
    <scope>NUCLEOTIDE SEQUENCE</scope>
</reference>
<protein>
    <submittedName>
        <fullName evidence="1">Uncharacterized protein</fullName>
    </submittedName>
</protein>
<name>A0A2Z3E6L8_RHIST</name>